<evidence type="ECO:0000256" key="5">
    <source>
        <dbReference type="ARBA" id="ARBA00023136"/>
    </source>
</evidence>
<evidence type="ECO:0000256" key="3">
    <source>
        <dbReference type="ARBA" id="ARBA00022692"/>
    </source>
</evidence>
<name>A0ABU4IXV8_9VIBR</name>
<reference evidence="9 10" key="1">
    <citation type="submission" date="2023-11" db="EMBL/GenBank/DDBJ databases">
        <title>Plant-associative lifestyle of Vibrio porteresiae and its evolutionary dynamics.</title>
        <authorList>
            <person name="Rameshkumar N."/>
            <person name="Kirti K."/>
        </authorList>
    </citation>
    <scope>NUCLEOTIDE SEQUENCE [LARGE SCALE GENOMIC DNA]</scope>
    <source>
        <strain evidence="9 10">MSSRF7</strain>
    </source>
</reference>
<accession>A0ABU4IXV8</accession>
<gene>
    <name evidence="9" type="ORF">SBX64_15565</name>
</gene>
<evidence type="ECO:0000256" key="2">
    <source>
        <dbReference type="ARBA" id="ARBA00022475"/>
    </source>
</evidence>
<feature type="domain" description="ABC3 transporter permease C-terminal" evidence="7">
    <location>
        <begin position="694"/>
        <end position="802"/>
    </location>
</feature>
<evidence type="ECO:0000313" key="9">
    <source>
        <dbReference type="EMBL" id="MDW6093957.1"/>
    </source>
</evidence>
<proteinExistence type="predicted"/>
<dbReference type="Pfam" id="PF02687">
    <property type="entry name" value="FtsX"/>
    <property type="match status" value="2"/>
</dbReference>
<keyword evidence="4 6" id="KW-1133">Transmembrane helix</keyword>
<organism evidence="9 10">
    <name type="scientific">Vibrio rhizosphaerae</name>
    <dbReference type="NCBI Taxonomy" id="398736"/>
    <lineage>
        <taxon>Bacteria</taxon>
        <taxon>Pseudomonadati</taxon>
        <taxon>Pseudomonadota</taxon>
        <taxon>Gammaproteobacteria</taxon>
        <taxon>Vibrionales</taxon>
        <taxon>Vibrionaceae</taxon>
        <taxon>Vibrio</taxon>
    </lineage>
</organism>
<feature type="transmembrane region" description="Helical" evidence="6">
    <location>
        <begin position="735"/>
        <end position="758"/>
    </location>
</feature>
<feature type="transmembrane region" description="Helical" evidence="6">
    <location>
        <begin position="778"/>
        <end position="800"/>
    </location>
</feature>
<keyword evidence="5 6" id="KW-0472">Membrane</keyword>
<dbReference type="EMBL" id="JAWRCP010000002">
    <property type="protein sequence ID" value="MDW6093957.1"/>
    <property type="molecule type" value="Genomic_DNA"/>
</dbReference>
<evidence type="ECO:0000256" key="1">
    <source>
        <dbReference type="ARBA" id="ARBA00004651"/>
    </source>
</evidence>
<comment type="subcellular location">
    <subcellularLocation>
        <location evidence="1">Cell membrane</location>
        <topology evidence="1">Multi-pass membrane protein</topology>
    </subcellularLocation>
</comment>
<feature type="transmembrane region" description="Helical" evidence="6">
    <location>
        <begin position="387"/>
        <end position="405"/>
    </location>
</feature>
<feature type="transmembrane region" description="Helical" evidence="6">
    <location>
        <begin position="411"/>
        <end position="436"/>
    </location>
</feature>
<sequence>MNRSYLVNRSLVRWCWQELRQGQLWLVVMAFVLIIASVFALSAIAQRMDQVIVKQGKDALMADTVFISANPIPQSLINQARQLGGTTSEMTQFSTMMFGGQGMKLVMVKAVDDAFPLRGSLQLSDGQTSQTHVKPDQVWLDPQLLSDLGIKVGDSVSLGDMEHVVSGTISAEPGLSFNPFRQMSSVFIHRSQVAKTGALQVGSRVEYHLFINATPAAIQQLKQQVKLTPSDEWRDVGQRSRTQDIFNKSEQYLSLVVIIVVLMSTMTLLLTCQHYVASRRQTVAMLKSLGASKRWVRHWLVIQVLMLLGIALLIGLPLGYGLERLLRLPLIGLLPSPLPALGMTPFVMALLSCLLVAVPGLGIPLYRLVDTDAVTSLQSHTAGQSQSLYLWGLWLVPCVGAALYWGNQLMVWLVLGGIVLVSAVLAATGLLLFRGLQALPLNAAFKLALKRVNRTRPATGMQLGALSLSLMLFAALWLVRTDLLSDWSSVFPDNAPDVFALNIATHEKDDYQHQLEQLNIVHSPIFPIVRGRLSRINGTDAIEYAGGREASNVLRREVNFTWAEQLPDYNQIVAGQWQPNNGVSVEESVARELGVKVGDQLTFTINSQSVTATVNSIRQVEWREMKPNFYFIFTPDRLAQLPATWMVSFRLGADASHQLSQLGHAYPTVSLLDLREITQKIQGLLSQIVNAISILAVVGVVAGLLLIYTLLKLSLMQRQEEMKLYRTLGMSRRRLRWTVLAEFGLIAVVAGTVSGFGADALVAAMIDYGFELTPRIHPLLWGVQPVFALVMVMVVVGRLIRQLTHSRRSLMSGLNVE</sequence>
<dbReference type="InterPro" id="IPR003838">
    <property type="entry name" value="ABC3_permease_C"/>
</dbReference>
<keyword evidence="10" id="KW-1185">Reference proteome</keyword>
<dbReference type="Proteomes" id="UP001279860">
    <property type="component" value="Unassembled WGS sequence"/>
</dbReference>
<dbReference type="InterPro" id="IPR038766">
    <property type="entry name" value="Membrane_comp_ABC_pdt"/>
</dbReference>
<keyword evidence="2" id="KW-1003">Cell membrane</keyword>
<dbReference type="PANTHER" id="PTHR30287:SF1">
    <property type="entry name" value="INNER MEMBRANE PROTEIN"/>
    <property type="match status" value="1"/>
</dbReference>
<dbReference type="Pfam" id="PF12704">
    <property type="entry name" value="MacB_PCD"/>
    <property type="match status" value="1"/>
</dbReference>
<evidence type="ECO:0000259" key="7">
    <source>
        <dbReference type="Pfam" id="PF02687"/>
    </source>
</evidence>
<feature type="transmembrane region" description="Helical" evidence="6">
    <location>
        <begin position="252"/>
        <end position="277"/>
    </location>
</feature>
<evidence type="ECO:0000313" key="10">
    <source>
        <dbReference type="Proteomes" id="UP001279860"/>
    </source>
</evidence>
<evidence type="ECO:0000256" key="4">
    <source>
        <dbReference type="ARBA" id="ARBA00022989"/>
    </source>
</evidence>
<feature type="transmembrane region" description="Helical" evidence="6">
    <location>
        <begin position="24"/>
        <end position="45"/>
    </location>
</feature>
<dbReference type="PANTHER" id="PTHR30287">
    <property type="entry name" value="MEMBRANE COMPONENT OF PREDICTED ABC SUPERFAMILY METABOLITE UPTAKE TRANSPORTER"/>
    <property type="match status" value="1"/>
</dbReference>
<comment type="caution">
    <text evidence="9">The sequence shown here is derived from an EMBL/GenBank/DDBJ whole genome shotgun (WGS) entry which is preliminary data.</text>
</comment>
<dbReference type="InterPro" id="IPR025857">
    <property type="entry name" value="MacB_PCD"/>
</dbReference>
<keyword evidence="3 6" id="KW-0812">Transmembrane</keyword>
<feature type="transmembrane region" description="Helical" evidence="6">
    <location>
        <begin position="688"/>
        <end position="715"/>
    </location>
</feature>
<feature type="domain" description="MacB-like periplasmic core" evidence="8">
    <location>
        <begin position="26"/>
        <end position="226"/>
    </location>
</feature>
<feature type="transmembrane region" description="Helical" evidence="6">
    <location>
        <begin position="340"/>
        <end position="366"/>
    </location>
</feature>
<evidence type="ECO:0000256" key="6">
    <source>
        <dbReference type="SAM" id="Phobius"/>
    </source>
</evidence>
<protein>
    <submittedName>
        <fullName evidence="9">FtsX-like permease family protein</fullName>
    </submittedName>
</protein>
<dbReference type="RefSeq" id="WP_318585346.1">
    <property type="nucleotide sequence ID" value="NZ_JAWRCP010000002.1"/>
</dbReference>
<feature type="domain" description="ABC3 transporter permease C-terminal" evidence="7">
    <location>
        <begin position="255"/>
        <end position="369"/>
    </location>
</feature>
<feature type="transmembrane region" description="Helical" evidence="6">
    <location>
        <begin position="298"/>
        <end position="320"/>
    </location>
</feature>
<feature type="transmembrane region" description="Helical" evidence="6">
    <location>
        <begin position="457"/>
        <end position="479"/>
    </location>
</feature>
<evidence type="ECO:0000259" key="8">
    <source>
        <dbReference type="Pfam" id="PF12704"/>
    </source>
</evidence>